<evidence type="ECO:0000256" key="5">
    <source>
        <dbReference type="HAMAP-Rule" id="MF_00376"/>
    </source>
</evidence>
<evidence type="ECO:0000256" key="1">
    <source>
        <dbReference type="ARBA" id="ARBA00009018"/>
    </source>
</evidence>
<name>A0A220S299_9NEIS</name>
<evidence type="ECO:0000256" key="6">
    <source>
        <dbReference type="NCBIfam" id="TIGR00152"/>
    </source>
</evidence>
<proteinExistence type="inferred from homology"/>
<dbReference type="GO" id="GO:0005737">
    <property type="term" value="C:cytoplasm"/>
    <property type="evidence" value="ECO:0007669"/>
    <property type="project" value="UniProtKB-SubCell"/>
</dbReference>
<keyword evidence="2 5" id="KW-0547">Nucleotide-binding</keyword>
<comment type="function">
    <text evidence="5">Catalyzes the phosphorylation of the 3'-hydroxyl group of dephosphocoenzyme A to form coenzyme A.</text>
</comment>
<dbReference type="InterPro" id="IPR027417">
    <property type="entry name" value="P-loop_NTPase"/>
</dbReference>
<dbReference type="CDD" id="cd02022">
    <property type="entry name" value="DPCK"/>
    <property type="match status" value="1"/>
</dbReference>
<dbReference type="GO" id="GO:0004140">
    <property type="term" value="F:dephospho-CoA kinase activity"/>
    <property type="evidence" value="ECO:0007669"/>
    <property type="project" value="UniProtKB-UniRule"/>
</dbReference>
<dbReference type="SUPFAM" id="SSF52540">
    <property type="entry name" value="P-loop containing nucleoside triphosphate hydrolases"/>
    <property type="match status" value="1"/>
</dbReference>
<evidence type="ECO:0000313" key="8">
    <source>
        <dbReference type="Proteomes" id="UP000198238"/>
    </source>
</evidence>
<dbReference type="GO" id="GO:0005524">
    <property type="term" value="F:ATP binding"/>
    <property type="evidence" value="ECO:0007669"/>
    <property type="project" value="UniProtKB-UniRule"/>
</dbReference>
<dbReference type="KEGG" id="nei:BG910_07490"/>
<dbReference type="UniPathway" id="UPA00241">
    <property type="reaction ID" value="UER00356"/>
</dbReference>
<dbReference type="EC" id="2.7.1.24" evidence="5 6"/>
<accession>A0A220S299</accession>
<dbReference type="RefSeq" id="WP_089036305.1">
    <property type="nucleotide sequence ID" value="NZ_CP022278.1"/>
</dbReference>
<dbReference type="PROSITE" id="PS51219">
    <property type="entry name" value="DPCK"/>
    <property type="match status" value="1"/>
</dbReference>
<dbReference type="HAMAP" id="MF_00376">
    <property type="entry name" value="Dephospho_CoA_kinase"/>
    <property type="match status" value="1"/>
</dbReference>
<comment type="similarity">
    <text evidence="1 5">Belongs to the CoaE family.</text>
</comment>
<keyword evidence="4 5" id="KW-0173">Coenzyme A biosynthesis</keyword>
<dbReference type="GO" id="GO:0015937">
    <property type="term" value="P:coenzyme A biosynthetic process"/>
    <property type="evidence" value="ECO:0007669"/>
    <property type="project" value="UniProtKB-UniRule"/>
</dbReference>
<dbReference type="PANTHER" id="PTHR10695:SF46">
    <property type="entry name" value="BIFUNCTIONAL COENZYME A SYNTHASE-RELATED"/>
    <property type="match status" value="1"/>
</dbReference>
<keyword evidence="3 5" id="KW-0067">ATP-binding</keyword>
<evidence type="ECO:0000256" key="3">
    <source>
        <dbReference type="ARBA" id="ARBA00022840"/>
    </source>
</evidence>
<gene>
    <name evidence="5" type="primary">coaE</name>
    <name evidence="7" type="ORF">BG910_07490</name>
</gene>
<comment type="subcellular location">
    <subcellularLocation>
        <location evidence="5">Cytoplasm</location>
    </subcellularLocation>
</comment>
<dbReference type="InterPro" id="IPR001977">
    <property type="entry name" value="Depp_CoAkinase"/>
</dbReference>
<feature type="binding site" evidence="5">
    <location>
        <begin position="12"/>
        <end position="17"/>
    </location>
    <ligand>
        <name>ATP</name>
        <dbReference type="ChEBI" id="CHEBI:30616"/>
    </ligand>
</feature>
<organism evidence="7 8">
    <name type="scientific">Neisseria chenwenguii</name>
    <dbReference type="NCBI Taxonomy" id="1853278"/>
    <lineage>
        <taxon>Bacteria</taxon>
        <taxon>Pseudomonadati</taxon>
        <taxon>Pseudomonadota</taxon>
        <taxon>Betaproteobacteria</taxon>
        <taxon>Neisseriales</taxon>
        <taxon>Neisseriaceae</taxon>
        <taxon>Neisseria</taxon>
    </lineage>
</organism>
<comment type="catalytic activity">
    <reaction evidence="5">
        <text>3'-dephospho-CoA + ATP = ADP + CoA + H(+)</text>
        <dbReference type="Rhea" id="RHEA:18245"/>
        <dbReference type="ChEBI" id="CHEBI:15378"/>
        <dbReference type="ChEBI" id="CHEBI:30616"/>
        <dbReference type="ChEBI" id="CHEBI:57287"/>
        <dbReference type="ChEBI" id="CHEBI:57328"/>
        <dbReference type="ChEBI" id="CHEBI:456216"/>
        <dbReference type="EC" id="2.7.1.24"/>
    </reaction>
</comment>
<evidence type="ECO:0000256" key="2">
    <source>
        <dbReference type="ARBA" id="ARBA00022741"/>
    </source>
</evidence>
<evidence type="ECO:0000313" key="7">
    <source>
        <dbReference type="EMBL" id="ASK27604.1"/>
    </source>
</evidence>
<reference evidence="7 8" key="1">
    <citation type="submission" date="2017-06" db="EMBL/GenBank/DDBJ databases">
        <title>Neisseria chenwenguii sp. nov., isolated from the intestinal contents of Tibetan Plateau Pika in Yushu, Qinghai Province, China.</title>
        <authorList>
            <person name="Zhang G."/>
        </authorList>
    </citation>
    <scope>NUCLEOTIDE SEQUENCE [LARGE SCALE GENOMIC DNA]</scope>
    <source>
        <strain evidence="7 8">10023</strain>
    </source>
</reference>
<dbReference type="Pfam" id="PF01121">
    <property type="entry name" value="CoaE"/>
    <property type="match status" value="1"/>
</dbReference>
<dbReference type="AlphaFoldDB" id="A0A220S299"/>
<dbReference type="PANTHER" id="PTHR10695">
    <property type="entry name" value="DEPHOSPHO-COA KINASE-RELATED"/>
    <property type="match status" value="1"/>
</dbReference>
<dbReference type="Proteomes" id="UP000198238">
    <property type="component" value="Chromosome"/>
</dbReference>
<keyword evidence="5" id="KW-0963">Cytoplasm</keyword>
<dbReference type="NCBIfam" id="TIGR00152">
    <property type="entry name" value="dephospho-CoA kinase"/>
    <property type="match status" value="1"/>
</dbReference>
<dbReference type="Gene3D" id="3.40.50.300">
    <property type="entry name" value="P-loop containing nucleotide triphosphate hydrolases"/>
    <property type="match status" value="1"/>
</dbReference>
<dbReference type="EMBL" id="CP022278">
    <property type="protein sequence ID" value="ASK27604.1"/>
    <property type="molecule type" value="Genomic_DNA"/>
</dbReference>
<sequence>MTVWIGLTGGIGSGKSSVAARFFKLGVPHIDADAVSRSLTADGGKALPLIRAAFGVGMFDSEGRLNRAALRDEVFRRPQSKKTLESIMFPLILEEIGVKQTQYPQAVYGIVDVPLLIEQPQFSALVKRVLVIDVAETVQIRRVQQRSGLGESEIRSIMATQASRRDRLLYADDVLSNEGSEAELAEKISRLHNFYRHVLKLNAV</sequence>
<keyword evidence="5" id="KW-0808">Transferase</keyword>
<keyword evidence="5 7" id="KW-0418">Kinase</keyword>
<dbReference type="OrthoDB" id="9812943at2"/>
<keyword evidence="8" id="KW-1185">Reference proteome</keyword>
<comment type="pathway">
    <text evidence="5">Cofactor biosynthesis; coenzyme A biosynthesis; CoA from (R)-pantothenate: step 5/5.</text>
</comment>
<evidence type="ECO:0000256" key="4">
    <source>
        <dbReference type="ARBA" id="ARBA00022993"/>
    </source>
</evidence>
<protein>
    <recommendedName>
        <fullName evidence="5 6">Dephospho-CoA kinase</fullName>
        <ecNumber evidence="5 6">2.7.1.24</ecNumber>
    </recommendedName>
    <alternativeName>
        <fullName evidence="5">Dephosphocoenzyme A kinase</fullName>
    </alternativeName>
</protein>